<evidence type="ECO:0000313" key="3">
    <source>
        <dbReference type="EMBL" id="OCF25770.1"/>
    </source>
</evidence>
<keyword evidence="1" id="KW-0732">Signal</keyword>
<proteinExistence type="predicted"/>
<accession>A0A1B9G453</accession>
<feature type="domain" description="Ricin B lectin" evidence="2">
    <location>
        <begin position="27"/>
        <end position="148"/>
    </location>
</feature>
<dbReference type="STRING" id="1296100.A0A1B9G453"/>
<dbReference type="Gene3D" id="2.80.10.50">
    <property type="match status" value="2"/>
</dbReference>
<reference evidence="4" key="2">
    <citation type="submission" date="2013-07" db="EMBL/GenBank/DDBJ databases">
        <authorList>
            <consortium name="The Broad Institute Genome Sequencing Platform"/>
            <person name="Cuomo C."/>
            <person name="Litvintseva A."/>
            <person name="Chen Y."/>
            <person name="Heitman J."/>
            <person name="Sun S."/>
            <person name="Springer D."/>
            <person name="Dromer F."/>
            <person name="Young S.K."/>
            <person name="Zeng Q."/>
            <person name="Gargeya S."/>
            <person name="Fitzgerald M."/>
            <person name="Abouelleil A."/>
            <person name="Alvarado L."/>
            <person name="Berlin A.M."/>
            <person name="Chapman S.B."/>
            <person name="Dewar J."/>
            <person name="Goldberg J."/>
            <person name="Griggs A."/>
            <person name="Gujja S."/>
            <person name="Hansen M."/>
            <person name="Howarth C."/>
            <person name="Imamovic A."/>
            <person name="Larimer J."/>
            <person name="McCowan C."/>
            <person name="Murphy C."/>
            <person name="Pearson M."/>
            <person name="Priest M."/>
            <person name="Roberts A."/>
            <person name="Saif S."/>
            <person name="Shea T."/>
            <person name="Sykes S."/>
            <person name="Wortman J."/>
            <person name="Nusbaum C."/>
            <person name="Birren B."/>
        </authorList>
    </citation>
    <scope>NUCLEOTIDE SEQUENCE</scope>
    <source>
        <strain evidence="4">CBS 10118</strain>
    </source>
</reference>
<dbReference type="Pfam" id="PF00652">
    <property type="entry name" value="Ricin_B_lectin"/>
    <property type="match status" value="2"/>
</dbReference>
<dbReference type="CDD" id="cd00161">
    <property type="entry name" value="beta-trefoil_Ricin-like"/>
    <property type="match status" value="1"/>
</dbReference>
<dbReference type="RefSeq" id="XP_019046840.1">
    <property type="nucleotide sequence ID" value="XM_019190092.1"/>
</dbReference>
<feature type="chain" id="PRO_5042335075" description="Ricin B lectin domain-containing protein" evidence="1">
    <location>
        <begin position="16"/>
        <end position="312"/>
    </location>
</feature>
<evidence type="ECO:0000313" key="5">
    <source>
        <dbReference type="Proteomes" id="UP000092730"/>
    </source>
</evidence>
<dbReference type="OrthoDB" id="2560633at2759"/>
<evidence type="ECO:0000256" key="1">
    <source>
        <dbReference type="SAM" id="SignalP"/>
    </source>
</evidence>
<dbReference type="Proteomes" id="UP000092730">
    <property type="component" value="Chromosome 1"/>
</dbReference>
<dbReference type="SUPFAM" id="SSF50370">
    <property type="entry name" value="Ricin B-like lectins"/>
    <property type="match status" value="2"/>
</dbReference>
<protein>
    <recommendedName>
        <fullName evidence="2">Ricin B lectin domain-containing protein</fullName>
    </recommendedName>
</protein>
<feature type="signal peptide" evidence="1">
    <location>
        <begin position="1"/>
        <end position="15"/>
    </location>
</feature>
<dbReference type="EMBL" id="KI894020">
    <property type="protein sequence ID" value="OCF25770.1"/>
    <property type="molecule type" value="Genomic_DNA"/>
</dbReference>
<evidence type="ECO:0000259" key="2">
    <source>
        <dbReference type="Pfam" id="PF00652"/>
    </source>
</evidence>
<dbReference type="KEGG" id="kbi:30207842"/>
<reference evidence="4" key="4">
    <citation type="submission" date="2024-02" db="EMBL/GenBank/DDBJ databases">
        <title>Comparative genomics of Cryptococcus and Kwoniella reveals pathogenesis evolution and contrasting modes of karyotype evolution via chromosome fusion or intercentromeric recombination.</title>
        <authorList>
            <person name="Coelho M.A."/>
            <person name="David-Palma M."/>
            <person name="Shea T."/>
            <person name="Bowers K."/>
            <person name="McGinley-Smith S."/>
            <person name="Mohammad A.W."/>
            <person name="Gnirke A."/>
            <person name="Yurkov A.M."/>
            <person name="Nowrousian M."/>
            <person name="Sun S."/>
            <person name="Cuomo C.A."/>
            <person name="Heitman J."/>
        </authorList>
    </citation>
    <scope>NUCLEOTIDE SEQUENCE</scope>
    <source>
        <strain evidence="4">CBS 10118</strain>
    </source>
</reference>
<reference evidence="3" key="3">
    <citation type="submission" date="2014-01" db="EMBL/GenBank/DDBJ databases">
        <title>Evolution of pathogenesis and genome organization in the Tremellales.</title>
        <authorList>
            <person name="Cuomo C."/>
            <person name="Litvintseva A."/>
            <person name="Heitman J."/>
            <person name="Chen Y."/>
            <person name="Sun S."/>
            <person name="Springer D."/>
            <person name="Dromer F."/>
            <person name="Young S."/>
            <person name="Zeng Q."/>
            <person name="Chapman S."/>
            <person name="Gujja S."/>
            <person name="Saif S."/>
            <person name="Birren B."/>
        </authorList>
    </citation>
    <scope>NUCLEOTIDE SEQUENCE</scope>
    <source>
        <strain evidence="3">CBS 10118</strain>
    </source>
</reference>
<dbReference type="GeneID" id="30207842"/>
<feature type="domain" description="Ricin B lectin" evidence="2">
    <location>
        <begin position="213"/>
        <end position="308"/>
    </location>
</feature>
<dbReference type="VEuPathDB" id="FungiDB:I302_03443"/>
<dbReference type="InterPro" id="IPR000772">
    <property type="entry name" value="Ricin_B_lectin"/>
</dbReference>
<dbReference type="AlphaFoldDB" id="A0A1B9G453"/>
<organism evidence="3">
    <name type="scientific">Kwoniella bestiolae CBS 10118</name>
    <dbReference type="NCBI Taxonomy" id="1296100"/>
    <lineage>
        <taxon>Eukaryota</taxon>
        <taxon>Fungi</taxon>
        <taxon>Dikarya</taxon>
        <taxon>Basidiomycota</taxon>
        <taxon>Agaricomycotina</taxon>
        <taxon>Tremellomycetes</taxon>
        <taxon>Tremellales</taxon>
        <taxon>Cryptococcaceae</taxon>
        <taxon>Kwoniella</taxon>
    </lineage>
</organism>
<dbReference type="PROSITE" id="PS50231">
    <property type="entry name" value="RICIN_B_LECTIN"/>
    <property type="match status" value="1"/>
</dbReference>
<gene>
    <name evidence="3" type="ORF">I302_03443</name>
    <name evidence="4" type="ORF">I302_100071</name>
</gene>
<name>A0A1B9G453_9TREE</name>
<evidence type="ECO:0000313" key="4">
    <source>
        <dbReference type="EMBL" id="WVW78120.1"/>
    </source>
</evidence>
<reference evidence="3" key="1">
    <citation type="submission" date="2013-07" db="EMBL/GenBank/DDBJ databases">
        <title>The Genome Sequence of Cryptococcus bestiolae CBS10118.</title>
        <authorList>
            <consortium name="The Broad Institute Genome Sequencing Platform"/>
            <person name="Cuomo C."/>
            <person name="Litvintseva A."/>
            <person name="Chen Y."/>
            <person name="Heitman J."/>
            <person name="Sun S."/>
            <person name="Springer D."/>
            <person name="Dromer F."/>
            <person name="Young S.K."/>
            <person name="Zeng Q."/>
            <person name="Gargeya S."/>
            <person name="Fitzgerald M."/>
            <person name="Abouelleil A."/>
            <person name="Alvarado L."/>
            <person name="Berlin A.M."/>
            <person name="Chapman S.B."/>
            <person name="Dewar J."/>
            <person name="Goldberg J."/>
            <person name="Griggs A."/>
            <person name="Gujja S."/>
            <person name="Hansen M."/>
            <person name="Howarth C."/>
            <person name="Imamovic A."/>
            <person name="Larimer J."/>
            <person name="McCowan C."/>
            <person name="Murphy C."/>
            <person name="Pearson M."/>
            <person name="Priest M."/>
            <person name="Roberts A."/>
            <person name="Saif S."/>
            <person name="Shea T."/>
            <person name="Sykes S."/>
            <person name="Wortman J."/>
            <person name="Nusbaum C."/>
            <person name="Birren B."/>
        </authorList>
    </citation>
    <scope>NUCLEOTIDE SEQUENCE [LARGE SCALE GENOMIC DNA]</scope>
    <source>
        <strain evidence="3">CBS 10118</strain>
    </source>
</reference>
<dbReference type="InterPro" id="IPR035992">
    <property type="entry name" value="Ricin_B-like_lectins"/>
</dbReference>
<dbReference type="EMBL" id="CP144541">
    <property type="protein sequence ID" value="WVW78120.1"/>
    <property type="molecule type" value="Genomic_DNA"/>
</dbReference>
<keyword evidence="5" id="KW-1185">Reference proteome</keyword>
<sequence length="312" mass="34222">MYHLTFLIILSAVFATPISLEKRYTAIRIKSFRNNQCLHPLGQQSTWGVGTRVGTIPCERAALWNASPGSGSIILYNTDLALDAGTGRDNNEPVQLAASWPGAFQQTWYWTDDNRLAVTGGDQCLAQGNAEEGTQTWQCTTGNTNQIWTLLTPTPEYPDYDPPFGTVYEDPPTGGKRLHPYRRPDLALTLDGGLPPHARSAVIAYSQATDGPFAAAQLLNLTIGTDLRISSSFDPTTCLDAGYRPGNGAIARFTGCGGAARWDWDGEKLRITNSNLCLDVRAESTRLNEILKQLQVWECFEGNVNQEFFTLG</sequence>